<protein>
    <submittedName>
        <fullName evidence="9">Dipeptide transport system permease protein DppC</fullName>
    </submittedName>
</protein>
<evidence type="ECO:0000256" key="6">
    <source>
        <dbReference type="ARBA" id="ARBA00023136"/>
    </source>
</evidence>
<accession>A0A6J4R9N7</accession>
<feature type="transmembrane region" description="Helical" evidence="7">
    <location>
        <begin position="150"/>
        <end position="167"/>
    </location>
</feature>
<comment type="subcellular location">
    <subcellularLocation>
        <location evidence="1 7">Cell membrane</location>
        <topology evidence="1 7">Multi-pass membrane protein</topology>
    </subcellularLocation>
</comment>
<evidence type="ECO:0000259" key="8">
    <source>
        <dbReference type="PROSITE" id="PS50928"/>
    </source>
</evidence>
<evidence type="ECO:0000256" key="3">
    <source>
        <dbReference type="ARBA" id="ARBA00022475"/>
    </source>
</evidence>
<evidence type="ECO:0000256" key="7">
    <source>
        <dbReference type="RuleBase" id="RU363032"/>
    </source>
</evidence>
<feature type="transmembrane region" description="Helical" evidence="7">
    <location>
        <begin position="198"/>
        <end position="219"/>
    </location>
</feature>
<dbReference type="PANTHER" id="PTHR43386">
    <property type="entry name" value="OLIGOPEPTIDE TRANSPORT SYSTEM PERMEASE PROTEIN APPC"/>
    <property type="match status" value="1"/>
</dbReference>
<dbReference type="GO" id="GO:0055085">
    <property type="term" value="P:transmembrane transport"/>
    <property type="evidence" value="ECO:0007669"/>
    <property type="project" value="InterPro"/>
</dbReference>
<evidence type="ECO:0000256" key="4">
    <source>
        <dbReference type="ARBA" id="ARBA00022692"/>
    </source>
</evidence>
<gene>
    <name evidence="9" type="ORF">AVDCRST_MAG38-924</name>
</gene>
<sequence length="287" mass="29447">MSSVAGGLGRLAGRRRLAVSRPNAAGVAGAFIALCVVVAVLAPVLAPHDPSEIDLSSVYAGSSAQHPLGTDGSGRDTLSRLIWGSRSALLGPLAIVAISGTLGCLIAIAAAWLRGWFDAIASRALDVIFAFPGILLALIGVAVLGSGLPAAIGALSIAYVPYIARILRGEGMRQASQPYVQSARINGFSGFAIAARHLVPNLLPLIVAQMTLSFGYAMVDLASISYLGLGVQAPSADWGLMVQEGQAGVLEGHPQQSLFAGGLIVAVVVSFTIVGDHLTARYEERGT</sequence>
<feature type="domain" description="ABC transmembrane type-1" evidence="8">
    <location>
        <begin position="89"/>
        <end position="275"/>
    </location>
</feature>
<dbReference type="PROSITE" id="PS50928">
    <property type="entry name" value="ABC_TM1"/>
    <property type="match status" value="1"/>
</dbReference>
<proteinExistence type="inferred from homology"/>
<dbReference type="GO" id="GO:0005886">
    <property type="term" value="C:plasma membrane"/>
    <property type="evidence" value="ECO:0007669"/>
    <property type="project" value="UniProtKB-SubCell"/>
</dbReference>
<comment type="similarity">
    <text evidence="7">Belongs to the binding-protein-dependent transport system permease family.</text>
</comment>
<dbReference type="EMBL" id="CADCVJ010000063">
    <property type="protein sequence ID" value="CAA9468110.1"/>
    <property type="molecule type" value="Genomic_DNA"/>
</dbReference>
<feature type="transmembrane region" description="Helical" evidence="7">
    <location>
        <begin position="89"/>
        <end position="113"/>
    </location>
</feature>
<organism evidence="9">
    <name type="scientific">uncultured Solirubrobacteraceae bacterium</name>
    <dbReference type="NCBI Taxonomy" id="1162706"/>
    <lineage>
        <taxon>Bacteria</taxon>
        <taxon>Bacillati</taxon>
        <taxon>Actinomycetota</taxon>
        <taxon>Thermoleophilia</taxon>
        <taxon>Solirubrobacterales</taxon>
        <taxon>Solirubrobacteraceae</taxon>
        <taxon>environmental samples</taxon>
    </lineage>
</organism>
<dbReference type="InterPro" id="IPR050366">
    <property type="entry name" value="BP-dependent_transpt_permease"/>
</dbReference>
<reference evidence="9" key="1">
    <citation type="submission" date="2020-02" db="EMBL/GenBank/DDBJ databases">
        <authorList>
            <person name="Meier V. D."/>
        </authorList>
    </citation>
    <scope>NUCLEOTIDE SEQUENCE</scope>
    <source>
        <strain evidence="9">AVDCRST_MAG38</strain>
    </source>
</reference>
<feature type="transmembrane region" description="Helical" evidence="7">
    <location>
        <begin position="125"/>
        <end position="144"/>
    </location>
</feature>
<dbReference type="CDD" id="cd06261">
    <property type="entry name" value="TM_PBP2"/>
    <property type="match status" value="1"/>
</dbReference>
<name>A0A6J4R9N7_9ACTN</name>
<feature type="transmembrane region" description="Helical" evidence="7">
    <location>
        <begin position="258"/>
        <end position="275"/>
    </location>
</feature>
<evidence type="ECO:0000313" key="9">
    <source>
        <dbReference type="EMBL" id="CAA9468110.1"/>
    </source>
</evidence>
<keyword evidence="4 7" id="KW-0812">Transmembrane</keyword>
<dbReference type="InterPro" id="IPR000515">
    <property type="entry name" value="MetI-like"/>
</dbReference>
<keyword evidence="2 7" id="KW-0813">Transport</keyword>
<dbReference type="AlphaFoldDB" id="A0A6J4R9N7"/>
<evidence type="ECO:0000256" key="5">
    <source>
        <dbReference type="ARBA" id="ARBA00022989"/>
    </source>
</evidence>
<keyword evidence="3" id="KW-1003">Cell membrane</keyword>
<dbReference type="InterPro" id="IPR035906">
    <property type="entry name" value="MetI-like_sf"/>
</dbReference>
<keyword evidence="5 7" id="KW-1133">Transmembrane helix</keyword>
<feature type="transmembrane region" description="Helical" evidence="7">
    <location>
        <begin position="24"/>
        <end position="46"/>
    </location>
</feature>
<evidence type="ECO:0000256" key="2">
    <source>
        <dbReference type="ARBA" id="ARBA00022448"/>
    </source>
</evidence>
<dbReference type="PANTHER" id="PTHR43386:SF1">
    <property type="entry name" value="D,D-DIPEPTIDE TRANSPORT SYSTEM PERMEASE PROTEIN DDPC-RELATED"/>
    <property type="match status" value="1"/>
</dbReference>
<keyword evidence="6 7" id="KW-0472">Membrane</keyword>
<evidence type="ECO:0000256" key="1">
    <source>
        <dbReference type="ARBA" id="ARBA00004651"/>
    </source>
</evidence>
<dbReference type="Pfam" id="PF00528">
    <property type="entry name" value="BPD_transp_1"/>
    <property type="match status" value="1"/>
</dbReference>
<dbReference type="SUPFAM" id="SSF161098">
    <property type="entry name" value="MetI-like"/>
    <property type="match status" value="1"/>
</dbReference>
<dbReference type="Gene3D" id="1.10.3720.10">
    <property type="entry name" value="MetI-like"/>
    <property type="match status" value="1"/>
</dbReference>